<keyword evidence="2" id="KW-1133">Transmembrane helix</keyword>
<keyword evidence="4" id="KW-1185">Reference proteome</keyword>
<feature type="transmembrane region" description="Helical" evidence="2">
    <location>
        <begin position="57"/>
        <end position="75"/>
    </location>
</feature>
<name>A0A7W9PAX9_9NOCA</name>
<dbReference type="RefSeq" id="WP_157185614.1">
    <property type="nucleotide sequence ID" value="NZ_JACHIT010000001.1"/>
</dbReference>
<keyword evidence="2" id="KW-0812">Transmembrane</keyword>
<reference evidence="3 4" key="1">
    <citation type="submission" date="2020-08" db="EMBL/GenBank/DDBJ databases">
        <title>Sequencing the genomes of 1000 actinobacteria strains.</title>
        <authorList>
            <person name="Klenk H.-P."/>
        </authorList>
    </citation>
    <scope>NUCLEOTIDE SEQUENCE [LARGE SCALE GENOMIC DNA]</scope>
    <source>
        <strain evidence="3 4">DSM 43582</strain>
    </source>
</reference>
<feature type="compositionally biased region" description="Polar residues" evidence="1">
    <location>
        <begin position="1"/>
        <end position="14"/>
    </location>
</feature>
<comment type="caution">
    <text evidence="3">The sequence shown here is derived from an EMBL/GenBank/DDBJ whole genome shotgun (WGS) entry which is preliminary data.</text>
</comment>
<dbReference type="AlphaFoldDB" id="A0A7W9PAX9"/>
<feature type="region of interest" description="Disordered" evidence="1">
    <location>
        <begin position="1"/>
        <end position="20"/>
    </location>
</feature>
<sequence>MGAYSTSPQRAVSRTDSEATEFGRTAWAIVARVAAWLIFIGGVTGAVLGIAGLRVEITVAGLILAFTAGLVLLKLRADSSG</sequence>
<gene>
    <name evidence="3" type="ORF">BJY24_001255</name>
</gene>
<evidence type="ECO:0000256" key="1">
    <source>
        <dbReference type="SAM" id="MobiDB-lite"/>
    </source>
</evidence>
<feature type="transmembrane region" description="Helical" evidence="2">
    <location>
        <begin position="33"/>
        <end position="51"/>
    </location>
</feature>
<evidence type="ECO:0000256" key="2">
    <source>
        <dbReference type="SAM" id="Phobius"/>
    </source>
</evidence>
<accession>A0A7W9PAX9</accession>
<evidence type="ECO:0000313" key="4">
    <source>
        <dbReference type="Proteomes" id="UP000540412"/>
    </source>
</evidence>
<dbReference type="EMBL" id="JACHIT010000001">
    <property type="protein sequence ID" value="MBB5912388.1"/>
    <property type="molecule type" value="Genomic_DNA"/>
</dbReference>
<protein>
    <submittedName>
        <fullName evidence="3">Uncharacterized protein</fullName>
    </submittedName>
</protein>
<proteinExistence type="predicted"/>
<dbReference type="Proteomes" id="UP000540412">
    <property type="component" value="Unassembled WGS sequence"/>
</dbReference>
<evidence type="ECO:0000313" key="3">
    <source>
        <dbReference type="EMBL" id="MBB5912388.1"/>
    </source>
</evidence>
<organism evidence="3 4">
    <name type="scientific">Nocardia transvalensis</name>
    <dbReference type="NCBI Taxonomy" id="37333"/>
    <lineage>
        <taxon>Bacteria</taxon>
        <taxon>Bacillati</taxon>
        <taxon>Actinomycetota</taxon>
        <taxon>Actinomycetes</taxon>
        <taxon>Mycobacteriales</taxon>
        <taxon>Nocardiaceae</taxon>
        <taxon>Nocardia</taxon>
    </lineage>
</organism>
<keyword evidence="2" id="KW-0472">Membrane</keyword>